<dbReference type="RefSeq" id="WP_043068741.1">
    <property type="nucleotide sequence ID" value="NZ_BJOA01000256.1"/>
</dbReference>
<reference evidence="2 4" key="1">
    <citation type="submission" date="2015-07" db="EMBL/GenBank/DDBJ databases">
        <title>Fjat-14205 dsm 2895.</title>
        <authorList>
            <person name="Liu B."/>
            <person name="Wang J."/>
            <person name="Zhu Y."/>
            <person name="Liu G."/>
            <person name="Chen Q."/>
            <person name="Chen Z."/>
            <person name="Lan J."/>
            <person name="Che J."/>
            <person name="Ge C."/>
            <person name="Shi H."/>
            <person name="Pan Z."/>
            <person name="Liu X."/>
        </authorList>
    </citation>
    <scope>NUCLEOTIDE SEQUENCE [LARGE SCALE GENOMIC DNA]</scope>
    <source>
        <strain evidence="2 4">DSM 2895</strain>
    </source>
</reference>
<dbReference type="AlphaFoldDB" id="A0A0D1XU65"/>
<reference evidence="3 5" key="2">
    <citation type="submission" date="2016-10" db="EMBL/GenBank/DDBJ databases">
        <authorList>
            <person name="de Groot N.N."/>
        </authorList>
    </citation>
    <scope>NUCLEOTIDE SEQUENCE [LARGE SCALE GENOMIC DNA]</scope>
    <source>
        <strain evidence="3 5">DSM 2895</strain>
    </source>
</reference>
<evidence type="ECO:0000256" key="1">
    <source>
        <dbReference type="SAM" id="Phobius"/>
    </source>
</evidence>
<evidence type="ECO:0000313" key="2">
    <source>
        <dbReference type="EMBL" id="KON97438.1"/>
    </source>
</evidence>
<protein>
    <submittedName>
        <fullName evidence="2">Uncharacterized protein</fullName>
    </submittedName>
</protein>
<dbReference type="EMBL" id="LGUG01000004">
    <property type="protein sequence ID" value="KON97438.1"/>
    <property type="molecule type" value="Genomic_DNA"/>
</dbReference>
<evidence type="ECO:0000313" key="5">
    <source>
        <dbReference type="Proteomes" id="UP000182836"/>
    </source>
</evidence>
<accession>A0A0D1XU65</accession>
<feature type="transmembrane region" description="Helical" evidence="1">
    <location>
        <begin position="61"/>
        <end position="80"/>
    </location>
</feature>
<evidence type="ECO:0000313" key="4">
    <source>
        <dbReference type="Proteomes" id="UP000037269"/>
    </source>
</evidence>
<dbReference type="Proteomes" id="UP000182836">
    <property type="component" value="Unassembled WGS sequence"/>
</dbReference>
<keyword evidence="1" id="KW-0472">Membrane</keyword>
<gene>
    <name evidence="2" type="ORF">AF333_20175</name>
    <name evidence="3" type="ORF">SAMN04487909_16115</name>
</gene>
<organism evidence="2 4">
    <name type="scientific">Aneurinibacillus migulanus</name>
    <name type="common">Bacillus migulanus</name>
    <dbReference type="NCBI Taxonomy" id="47500"/>
    <lineage>
        <taxon>Bacteria</taxon>
        <taxon>Bacillati</taxon>
        <taxon>Bacillota</taxon>
        <taxon>Bacilli</taxon>
        <taxon>Bacillales</taxon>
        <taxon>Paenibacillaceae</taxon>
        <taxon>Aneurinibacillus group</taxon>
        <taxon>Aneurinibacillus</taxon>
    </lineage>
</organism>
<keyword evidence="4" id="KW-1185">Reference proteome</keyword>
<dbReference type="PATRIC" id="fig|47500.8.peg.4343"/>
<name>A0A0D1XU65_ANEMI</name>
<keyword evidence="1" id="KW-0812">Transmembrane</keyword>
<keyword evidence="1" id="KW-1133">Transmembrane helix</keyword>
<dbReference type="EMBL" id="FNED01000061">
    <property type="protein sequence ID" value="SDK49581.1"/>
    <property type="molecule type" value="Genomic_DNA"/>
</dbReference>
<evidence type="ECO:0000313" key="3">
    <source>
        <dbReference type="EMBL" id="SDK49581.1"/>
    </source>
</evidence>
<dbReference type="GeneID" id="42307471"/>
<proteinExistence type="predicted"/>
<feature type="transmembrane region" description="Helical" evidence="1">
    <location>
        <begin position="5"/>
        <end position="23"/>
    </location>
</feature>
<dbReference type="Proteomes" id="UP000037269">
    <property type="component" value="Unassembled WGS sequence"/>
</dbReference>
<sequence>MLKKVVMVNIILSIVEVMSIWWFNFQFKNAFTIINESDGFKNIAFGIWKIKVIGQSELQTVINYPLCIALLILLINLIFIKKISKN</sequence>